<evidence type="ECO:0000256" key="3">
    <source>
        <dbReference type="ARBA" id="ARBA00022525"/>
    </source>
</evidence>
<dbReference type="GO" id="GO:0005576">
    <property type="term" value="C:extracellular region"/>
    <property type="evidence" value="ECO:0007669"/>
    <property type="project" value="UniProtKB-SubCell"/>
</dbReference>
<dbReference type="PANTHER" id="PTHR20859">
    <property type="entry name" value="INTERFERON/INTERLEUKIN RECEPTOR"/>
    <property type="match status" value="1"/>
</dbReference>
<evidence type="ECO:0000256" key="1">
    <source>
        <dbReference type="ARBA" id="ARBA00004613"/>
    </source>
</evidence>
<dbReference type="FunFam" id="2.60.40.10:FF:001095">
    <property type="entry name" value="Interleukin 22 receptor, alpha 2"/>
    <property type="match status" value="1"/>
</dbReference>
<comment type="subcellular location">
    <subcellularLocation>
        <location evidence="1">Secreted</location>
    </subcellularLocation>
</comment>
<sequence>MTEPRVTSPEIPDAEISWKPCPNPPTAMLTVMSNDALATLEIQPAHVSLTPQKVRFQSRNFHNVLHWQAGSSLPSNGSIYFVQYKMYGQSQWKDKVDCWGTTALFCDLTNETLDPYEPYYGRVMTACAGRHSAWTRTPGFTPWWETKLDPPVVTIIRVNASLRVLLRPPELPNRNQSGKNVSMESYYGLLYRVFTINNSLEKGQKAYEGTQRAVEIEGLIPHSSYCVVAEMYQPMIDRRSPRSKERCVQIP</sequence>
<reference evidence="14" key="1">
    <citation type="submission" date="2025-08" db="UniProtKB">
        <authorList>
            <consortium name="RefSeq"/>
        </authorList>
    </citation>
    <scope>IDENTIFICATION</scope>
</reference>
<dbReference type="Pfam" id="PF09294">
    <property type="entry name" value="Interfer-bind"/>
    <property type="match status" value="1"/>
</dbReference>
<proteinExistence type="inferred from homology"/>
<evidence type="ECO:0000256" key="10">
    <source>
        <dbReference type="ARBA" id="ARBA00075144"/>
    </source>
</evidence>
<evidence type="ECO:0000313" key="14">
    <source>
        <dbReference type="RefSeq" id="XP_029338481.1"/>
    </source>
</evidence>
<dbReference type="InterPro" id="IPR036116">
    <property type="entry name" value="FN3_sf"/>
</dbReference>
<dbReference type="GeneID" id="110303659"/>
<evidence type="ECO:0000256" key="4">
    <source>
        <dbReference type="ARBA" id="ARBA00022729"/>
    </source>
</evidence>
<evidence type="ECO:0000256" key="8">
    <source>
        <dbReference type="ARBA" id="ARBA00054691"/>
    </source>
</evidence>
<feature type="domain" description="Fibronectin type-III" evidence="12">
    <location>
        <begin position="50"/>
        <end position="149"/>
    </location>
</feature>
<name>A0A6P7RS40_MUSCR</name>
<dbReference type="Proteomes" id="UP000515126">
    <property type="component" value="Chromosome 10"/>
</dbReference>
<dbReference type="CTD" id="116379"/>
<dbReference type="PANTHER" id="PTHR20859:SF51">
    <property type="entry name" value="INTERLEUKIN-22 RECEPTOR SUBUNIT ALPHA-2"/>
    <property type="match status" value="1"/>
</dbReference>
<accession>A0A6P7RS40</accession>
<dbReference type="Pfam" id="PF01108">
    <property type="entry name" value="Tissue_fac"/>
    <property type="match status" value="1"/>
</dbReference>
<evidence type="ECO:0000256" key="7">
    <source>
        <dbReference type="ARBA" id="ARBA00023170"/>
    </source>
</evidence>
<dbReference type="GO" id="GO:0005886">
    <property type="term" value="C:plasma membrane"/>
    <property type="evidence" value="ECO:0007669"/>
    <property type="project" value="TreeGrafter"/>
</dbReference>
<gene>
    <name evidence="14" type="primary">Il22ra2</name>
</gene>
<evidence type="ECO:0000256" key="2">
    <source>
        <dbReference type="ARBA" id="ARBA00005399"/>
    </source>
</evidence>
<comment type="function">
    <text evidence="8">Receptor for IL22. Binds to IL22, prevents interaction with the functional IL-22R complex and blocks the activity of IL22 (in vitro). May play an important role as an IL22 antagonist in the regulation of inflammatory responses.</text>
</comment>
<keyword evidence="7 14" id="KW-0675">Receptor</keyword>
<keyword evidence="4" id="KW-0732">Signal</keyword>
<dbReference type="InterPro" id="IPR015373">
    <property type="entry name" value="Interferon/interleukin_rcp_dom"/>
</dbReference>
<evidence type="ECO:0000313" key="13">
    <source>
        <dbReference type="Proteomes" id="UP000515126"/>
    </source>
</evidence>
<keyword evidence="13" id="KW-1185">Reference proteome</keyword>
<dbReference type="SUPFAM" id="SSF49265">
    <property type="entry name" value="Fibronectin type III"/>
    <property type="match status" value="2"/>
</dbReference>
<dbReference type="InterPro" id="IPR013783">
    <property type="entry name" value="Ig-like_fold"/>
</dbReference>
<evidence type="ECO:0000256" key="9">
    <source>
        <dbReference type="ARBA" id="ARBA00071142"/>
    </source>
</evidence>
<dbReference type="FunFam" id="2.60.40.10:FF:000348">
    <property type="entry name" value="Interleukin 20 receptor subunit alpha"/>
    <property type="match status" value="1"/>
</dbReference>
<keyword evidence="3" id="KW-0964">Secreted</keyword>
<dbReference type="RefSeq" id="XP_029338481.1">
    <property type="nucleotide sequence ID" value="XM_029482621.1"/>
</dbReference>
<comment type="similarity">
    <text evidence="2">Belongs to the type II cytokine receptor family.</text>
</comment>
<dbReference type="Gene3D" id="2.60.40.10">
    <property type="entry name" value="Immunoglobulins"/>
    <property type="match status" value="2"/>
</dbReference>
<dbReference type="PROSITE" id="PS50853">
    <property type="entry name" value="FN3"/>
    <property type="match status" value="1"/>
</dbReference>
<dbReference type="AlphaFoldDB" id="A0A6P7RS40"/>
<keyword evidence="6" id="KW-1015">Disulfide bond</keyword>
<dbReference type="InterPro" id="IPR003961">
    <property type="entry name" value="FN3_dom"/>
</dbReference>
<evidence type="ECO:0000259" key="12">
    <source>
        <dbReference type="PROSITE" id="PS50853"/>
    </source>
</evidence>
<organism evidence="13 14">
    <name type="scientific">Mus caroli</name>
    <name type="common">Ryukyu mouse</name>
    <name type="synonym">Ricefield mouse</name>
    <dbReference type="NCBI Taxonomy" id="10089"/>
    <lineage>
        <taxon>Eukaryota</taxon>
        <taxon>Metazoa</taxon>
        <taxon>Chordata</taxon>
        <taxon>Craniata</taxon>
        <taxon>Vertebrata</taxon>
        <taxon>Euteleostomi</taxon>
        <taxon>Mammalia</taxon>
        <taxon>Eutheria</taxon>
        <taxon>Euarchontoglires</taxon>
        <taxon>Glires</taxon>
        <taxon>Rodentia</taxon>
        <taxon>Myomorpha</taxon>
        <taxon>Muroidea</taxon>
        <taxon>Muridae</taxon>
        <taxon>Murinae</taxon>
        <taxon>Mus</taxon>
        <taxon>Mus</taxon>
    </lineage>
</organism>
<evidence type="ECO:0000256" key="6">
    <source>
        <dbReference type="ARBA" id="ARBA00023157"/>
    </source>
</evidence>
<evidence type="ECO:0000256" key="5">
    <source>
        <dbReference type="ARBA" id="ARBA00022737"/>
    </source>
</evidence>
<dbReference type="InterPro" id="IPR050650">
    <property type="entry name" value="Type-II_Cytokine-TF_Rcpt"/>
</dbReference>
<dbReference type="GO" id="GO:0004896">
    <property type="term" value="F:cytokine receptor activity"/>
    <property type="evidence" value="ECO:0007669"/>
    <property type="project" value="TreeGrafter"/>
</dbReference>
<keyword evidence="5" id="KW-0677">Repeat</keyword>
<protein>
    <recommendedName>
        <fullName evidence="9">Interleukin-22 receptor subunit alpha-2</fullName>
    </recommendedName>
    <alternativeName>
        <fullName evidence="11">Cytokine receptor family type 2, soluble 1</fullName>
    </alternativeName>
    <alternativeName>
        <fullName evidence="10">Interleukin-22-binding protein</fullName>
    </alternativeName>
</protein>
<evidence type="ECO:0000256" key="11">
    <source>
        <dbReference type="ARBA" id="ARBA00080921"/>
    </source>
</evidence>